<sequence>EYVPASRFLRRYFPKNTFSVEQKEGTCVFTATGTYRLGWLAKTFAKKRLERGLSSVKKHMKEEGENLKRILEA</sequence>
<dbReference type="EMBL" id="BARW01025738">
    <property type="protein sequence ID" value="GAJ11880.1"/>
    <property type="molecule type" value="Genomic_DNA"/>
</dbReference>
<dbReference type="AlphaFoldDB" id="X1VR47"/>
<name>X1VR47_9ZZZZ</name>
<organism evidence="1">
    <name type="scientific">marine sediment metagenome</name>
    <dbReference type="NCBI Taxonomy" id="412755"/>
    <lineage>
        <taxon>unclassified sequences</taxon>
        <taxon>metagenomes</taxon>
        <taxon>ecological metagenomes</taxon>
    </lineage>
</organism>
<accession>X1VR47</accession>
<reference evidence="1" key="1">
    <citation type="journal article" date="2014" name="Front. Microbiol.">
        <title>High frequency of phylogenetically diverse reductive dehalogenase-homologous genes in deep subseafloor sedimentary metagenomes.</title>
        <authorList>
            <person name="Kawai M."/>
            <person name="Futagami T."/>
            <person name="Toyoda A."/>
            <person name="Takaki Y."/>
            <person name="Nishi S."/>
            <person name="Hori S."/>
            <person name="Arai W."/>
            <person name="Tsubouchi T."/>
            <person name="Morono Y."/>
            <person name="Uchiyama I."/>
            <person name="Ito T."/>
            <person name="Fujiyama A."/>
            <person name="Inagaki F."/>
            <person name="Takami H."/>
        </authorList>
    </citation>
    <scope>NUCLEOTIDE SEQUENCE</scope>
    <source>
        <strain evidence="1">Expedition CK06-06</strain>
    </source>
</reference>
<evidence type="ECO:0000313" key="1">
    <source>
        <dbReference type="EMBL" id="GAJ11880.1"/>
    </source>
</evidence>
<gene>
    <name evidence="1" type="ORF">S12H4_42116</name>
</gene>
<protein>
    <submittedName>
        <fullName evidence="1">Uncharacterized protein</fullName>
    </submittedName>
</protein>
<comment type="caution">
    <text evidence="1">The sequence shown here is derived from an EMBL/GenBank/DDBJ whole genome shotgun (WGS) entry which is preliminary data.</text>
</comment>
<feature type="non-terminal residue" evidence="1">
    <location>
        <position position="1"/>
    </location>
</feature>
<proteinExistence type="predicted"/>